<accession>A0AAW1D747</accession>
<proteinExistence type="predicted"/>
<name>A0AAW1D747_9HEMI</name>
<sequence length="114" mass="13966">MSAKKTILENELEKYEKLFNEMKEFTLKEIDYSREQLQLDLEHLKQWLKDQHHLPECRLKENDNFLLTYLAGCKGSMEKVKRKLDIYYSVRGKSQIYRDRDPLDENYRKMSDIW</sequence>
<organism evidence="1 2">
    <name type="scientific">Rhynocoris fuscipes</name>
    <dbReference type="NCBI Taxonomy" id="488301"/>
    <lineage>
        <taxon>Eukaryota</taxon>
        <taxon>Metazoa</taxon>
        <taxon>Ecdysozoa</taxon>
        <taxon>Arthropoda</taxon>
        <taxon>Hexapoda</taxon>
        <taxon>Insecta</taxon>
        <taxon>Pterygota</taxon>
        <taxon>Neoptera</taxon>
        <taxon>Paraneoptera</taxon>
        <taxon>Hemiptera</taxon>
        <taxon>Heteroptera</taxon>
        <taxon>Panheteroptera</taxon>
        <taxon>Cimicomorpha</taxon>
        <taxon>Reduviidae</taxon>
        <taxon>Harpactorinae</taxon>
        <taxon>Harpactorini</taxon>
        <taxon>Rhynocoris</taxon>
    </lineage>
</organism>
<dbReference type="InterPro" id="IPR036273">
    <property type="entry name" value="CRAL/TRIO_N_dom_sf"/>
</dbReference>
<protein>
    <submittedName>
        <fullName evidence="1">Uncharacterized protein</fullName>
    </submittedName>
</protein>
<gene>
    <name evidence="1" type="ORF">O3M35_008314</name>
</gene>
<keyword evidence="2" id="KW-1185">Reference proteome</keyword>
<dbReference type="InterPro" id="IPR036865">
    <property type="entry name" value="CRAL-TRIO_dom_sf"/>
</dbReference>
<reference evidence="1 2" key="1">
    <citation type="submission" date="2022-12" db="EMBL/GenBank/DDBJ databases">
        <title>Chromosome-level genome assembly of true bugs.</title>
        <authorList>
            <person name="Ma L."/>
            <person name="Li H."/>
        </authorList>
    </citation>
    <scope>NUCLEOTIDE SEQUENCE [LARGE SCALE GENOMIC DNA]</scope>
    <source>
        <strain evidence="1">Lab_2022b</strain>
    </source>
</reference>
<evidence type="ECO:0000313" key="1">
    <source>
        <dbReference type="EMBL" id="KAK9506362.1"/>
    </source>
</evidence>
<dbReference type="SUPFAM" id="SSF46938">
    <property type="entry name" value="CRAL/TRIO N-terminal domain"/>
    <property type="match status" value="1"/>
</dbReference>
<evidence type="ECO:0000313" key="2">
    <source>
        <dbReference type="Proteomes" id="UP001461498"/>
    </source>
</evidence>
<dbReference type="EMBL" id="JAPXFL010000005">
    <property type="protein sequence ID" value="KAK9506362.1"/>
    <property type="molecule type" value="Genomic_DNA"/>
</dbReference>
<comment type="caution">
    <text evidence="1">The sequence shown here is derived from an EMBL/GenBank/DDBJ whole genome shotgun (WGS) entry which is preliminary data.</text>
</comment>
<dbReference type="Proteomes" id="UP001461498">
    <property type="component" value="Unassembled WGS sequence"/>
</dbReference>
<dbReference type="AlphaFoldDB" id="A0AAW1D747"/>
<dbReference type="Gene3D" id="3.40.525.10">
    <property type="entry name" value="CRAL-TRIO lipid binding domain"/>
    <property type="match status" value="1"/>
</dbReference>